<proteinExistence type="predicted"/>
<name>A0A438AL10_9RHOB</name>
<feature type="transmembrane region" description="Helical" evidence="2">
    <location>
        <begin position="130"/>
        <end position="149"/>
    </location>
</feature>
<feature type="transmembrane region" description="Helical" evidence="2">
    <location>
        <begin position="96"/>
        <end position="118"/>
    </location>
</feature>
<feature type="compositionally biased region" description="Low complexity" evidence="1">
    <location>
        <begin position="43"/>
        <end position="52"/>
    </location>
</feature>
<evidence type="ECO:0000256" key="1">
    <source>
        <dbReference type="SAM" id="MobiDB-lite"/>
    </source>
</evidence>
<evidence type="ECO:0000313" key="4">
    <source>
        <dbReference type="Proteomes" id="UP000285908"/>
    </source>
</evidence>
<keyword evidence="2" id="KW-0812">Transmembrane</keyword>
<evidence type="ECO:0000313" key="3">
    <source>
        <dbReference type="EMBL" id="RVV99324.1"/>
    </source>
</evidence>
<feature type="region of interest" description="Disordered" evidence="1">
    <location>
        <begin position="1"/>
        <end position="61"/>
    </location>
</feature>
<dbReference type="AlphaFoldDB" id="A0A438AL10"/>
<dbReference type="RefSeq" id="WP_164870776.1">
    <property type="nucleotide sequence ID" value="NZ_RQXX01000001.1"/>
</dbReference>
<feature type="transmembrane region" description="Helical" evidence="2">
    <location>
        <begin position="189"/>
        <end position="206"/>
    </location>
</feature>
<dbReference type="EMBL" id="RQXX01000001">
    <property type="protein sequence ID" value="RVV99324.1"/>
    <property type="molecule type" value="Genomic_DNA"/>
</dbReference>
<comment type="caution">
    <text evidence="3">The sequence shown here is derived from an EMBL/GenBank/DDBJ whole genome shotgun (WGS) entry which is preliminary data.</text>
</comment>
<keyword evidence="2" id="KW-0472">Membrane</keyword>
<organism evidence="3 4">
    <name type="scientific">Mesobaculum littorinae</name>
    <dbReference type="NCBI Taxonomy" id="2486419"/>
    <lineage>
        <taxon>Bacteria</taxon>
        <taxon>Pseudomonadati</taxon>
        <taxon>Pseudomonadota</taxon>
        <taxon>Alphaproteobacteria</taxon>
        <taxon>Rhodobacterales</taxon>
        <taxon>Roseobacteraceae</taxon>
        <taxon>Mesobaculum</taxon>
    </lineage>
</organism>
<sequence>MSGAGHAGAGLAPPLTQPHRFARRRPPRRPASGGELPEDAAQTVRRGAAARVEAPRRPTPRPRRWATAVLIACGTVIALGLAPLPSDLAHPQGAEATRLALILAAQLAPLLPLVLGLLRALGLRTGMRAAYVSALMVGTAGAVLTMSAYRLEPGIGEVLLLLGGIVSLAAAASFALLNRRGLASIGGGLAGLTLALCAIPAFWSLASVAEISVSARTIAGADPYCLARHSREAPVRSLAGLRAASFRAGLDSAAMDAGWQFHGLLLLDRPGGLEAWNWSPRAARFDRIENPERFLLRPLTACRPQPDYLGDLPLLPGPD</sequence>
<feature type="transmembrane region" description="Helical" evidence="2">
    <location>
        <begin position="65"/>
        <end position="84"/>
    </location>
</feature>
<gene>
    <name evidence="3" type="ORF">EKE94_01105</name>
</gene>
<keyword evidence="4" id="KW-1185">Reference proteome</keyword>
<protein>
    <submittedName>
        <fullName evidence="3">Uncharacterized protein</fullName>
    </submittedName>
</protein>
<reference evidence="3 4" key="1">
    <citation type="submission" date="2018-11" db="EMBL/GenBank/DDBJ databases">
        <title>Mesobaculum littorinae gen. nov., sp. nov., isolated from Littorina scabra that represents a novel genus of the order Rhodobacteraceae.</title>
        <authorList>
            <person name="Li F."/>
        </authorList>
    </citation>
    <scope>NUCLEOTIDE SEQUENCE [LARGE SCALE GENOMIC DNA]</scope>
    <source>
        <strain evidence="3 4">M0103</strain>
    </source>
</reference>
<evidence type="ECO:0000256" key="2">
    <source>
        <dbReference type="SAM" id="Phobius"/>
    </source>
</evidence>
<feature type="transmembrane region" description="Helical" evidence="2">
    <location>
        <begin position="155"/>
        <end position="177"/>
    </location>
</feature>
<dbReference type="Proteomes" id="UP000285908">
    <property type="component" value="Unassembled WGS sequence"/>
</dbReference>
<accession>A0A438AL10</accession>
<keyword evidence="2" id="KW-1133">Transmembrane helix</keyword>